<dbReference type="EMBL" id="ATIB01000069">
    <property type="protein sequence ID" value="EQB00477.1"/>
    <property type="molecule type" value="Genomic_DNA"/>
</dbReference>
<dbReference type="Pfam" id="PF08843">
    <property type="entry name" value="AbiEii"/>
    <property type="match status" value="1"/>
</dbReference>
<dbReference type="AlphaFoldDB" id="T0GID4"/>
<gene>
    <name evidence="2" type="ORF">L485_13130</name>
</gene>
<dbReference type="eggNOG" id="COG2253">
    <property type="taxonomic scope" value="Bacteria"/>
</dbReference>
<evidence type="ECO:0000313" key="3">
    <source>
        <dbReference type="Proteomes" id="UP000015524"/>
    </source>
</evidence>
<keyword evidence="3" id="KW-1185">Reference proteome</keyword>
<protein>
    <submittedName>
        <fullName evidence="2">Uncharacterized protein</fullName>
    </submittedName>
</protein>
<proteinExistence type="predicted"/>
<reference evidence="2 3" key="1">
    <citation type="journal article" date="2013" name="Genome Announc.">
        <title>Draft Genome Sequence of a Hexachlorocyclohexane-Degrading Bacterium, Sphingobium baderi Strain LL03T.</title>
        <authorList>
            <person name="Kaur J."/>
            <person name="Verma H."/>
            <person name="Tripathi C."/>
            <person name="Khurana J.P."/>
            <person name="Lal R."/>
        </authorList>
    </citation>
    <scope>NUCLEOTIDE SEQUENCE [LARGE SCALE GENOMIC DNA]</scope>
    <source>
        <strain evidence="2 3">LL03</strain>
    </source>
</reference>
<organism evidence="2 3">
    <name type="scientific">Sphingobium baderi LL03</name>
    <dbReference type="NCBI Taxonomy" id="1114964"/>
    <lineage>
        <taxon>Bacteria</taxon>
        <taxon>Pseudomonadati</taxon>
        <taxon>Pseudomonadota</taxon>
        <taxon>Alphaproteobacteria</taxon>
        <taxon>Sphingomonadales</taxon>
        <taxon>Sphingomonadaceae</taxon>
        <taxon>Sphingobium</taxon>
    </lineage>
</organism>
<evidence type="ECO:0000256" key="1">
    <source>
        <dbReference type="SAM" id="MobiDB-lite"/>
    </source>
</evidence>
<accession>T0GID4</accession>
<dbReference type="RefSeq" id="WP_021245308.1">
    <property type="nucleotide sequence ID" value="NZ_ATIB01000069.1"/>
</dbReference>
<dbReference type="Proteomes" id="UP000015524">
    <property type="component" value="Unassembled WGS sequence"/>
</dbReference>
<dbReference type="InterPro" id="IPR014942">
    <property type="entry name" value="AbiEii"/>
</dbReference>
<name>T0GID4_9SPHN</name>
<evidence type="ECO:0000313" key="2">
    <source>
        <dbReference type="EMBL" id="EQB00477.1"/>
    </source>
</evidence>
<dbReference type="PATRIC" id="fig|1114964.3.peg.2566"/>
<feature type="region of interest" description="Disordered" evidence="1">
    <location>
        <begin position="78"/>
        <end position="100"/>
    </location>
</feature>
<comment type="caution">
    <text evidence="2">The sequence shown here is derived from an EMBL/GenBank/DDBJ whole genome shotgun (WGS) entry which is preliminary data.</text>
</comment>
<sequence length="100" mass="10890">MQQSPSGYGLTYGENYGGADESGYIKQRIKLEFGARGDTEPFELRPISPYLAEDFREELPDAVTEVPALAVARDLLGKGHDPSCDPSQRQAARGHVAPLL</sequence>